<evidence type="ECO:0000313" key="3">
    <source>
        <dbReference type="EMBL" id="TQJ04588.1"/>
    </source>
</evidence>
<protein>
    <submittedName>
        <fullName evidence="3">PAP2 superfamily protein</fullName>
    </submittedName>
</protein>
<feature type="transmembrane region" description="Helical" evidence="1">
    <location>
        <begin position="165"/>
        <end position="187"/>
    </location>
</feature>
<feature type="transmembrane region" description="Helical" evidence="1">
    <location>
        <begin position="73"/>
        <end position="95"/>
    </location>
</feature>
<feature type="domain" description="Phosphatidic acid phosphatase type 2/haloperoxidase" evidence="2">
    <location>
        <begin position="104"/>
        <end position="208"/>
    </location>
</feature>
<evidence type="ECO:0000313" key="4">
    <source>
        <dbReference type="Proteomes" id="UP000320876"/>
    </source>
</evidence>
<keyword evidence="1" id="KW-1133">Transmembrane helix</keyword>
<feature type="transmembrane region" description="Helical" evidence="1">
    <location>
        <begin position="140"/>
        <end position="158"/>
    </location>
</feature>
<keyword evidence="4" id="KW-1185">Reference proteome</keyword>
<organism evidence="3 4">
    <name type="scientific">Amycolatopsis cihanbeyliensis</name>
    <dbReference type="NCBI Taxonomy" id="1128664"/>
    <lineage>
        <taxon>Bacteria</taxon>
        <taxon>Bacillati</taxon>
        <taxon>Actinomycetota</taxon>
        <taxon>Actinomycetes</taxon>
        <taxon>Pseudonocardiales</taxon>
        <taxon>Pseudonocardiaceae</taxon>
        <taxon>Amycolatopsis</taxon>
    </lineage>
</organism>
<comment type="caution">
    <text evidence="3">The sequence shown here is derived from an EMBL/GenBank/DDBJ whole genome shotgun (WGS) entry which is preliminary data.</text>
</comment>
<dbReference type="Pfam" id="PF01569">
    <property type="entry name" value="PAP2"/>
    <property type="match status" value="1"/>
</dbReference>
<dbReference type="InterPro" id="IPR000326">
    <property type="entry name" value="PAP2/HPO"/>
</dbReference>
<keyword evidence="1" id="KW-0812">Transmembrane</keyword>
<dbReference type="SUPFAM" id="SSF48317">
    <property type="entry name" value="Acid phosphatase/Vanadium-dependent haloperoxidase"/>
    <property type="match status" value="1"/>
</dbReference>
<evidence type="ECO:0000259" key="2">
    <source>
        <dbReference type="SMART" id="SM00014"/>
    </source>
</evidence>
<reference evidence="3 4" key="1">
    <citation type="submission" date="2019-06" db="EMBL/GenBank/DDBJ databases">
        <title>Sequencing the genomes of 1000 actinobacteria strains.</title>
        <authorList>
            <person name="Klenk H.-P."/>
        </authorList>
    </citation>
    <scope>NUCLEOTIDE SEQUENCE [LARGE SCALE GENOMIC DNA]</scope>
    <source>
        <strain evidence="3 4">DSM 45679</strain>
    </source>
</reference>
<dbReference type="Gene3D" id="1.20.144.10">
    <property type="entry name" value="Phosphatidic acid phosphatase type 2/haloperoxidase"/>
    <property type="match status" value="1"/>
</dbReference>
<evidence type="ECO:0000256" key="1">
    <source>
        <dbReference type="SAM" id="Phobius"/>
    </source>
</evidence>
<dbReference type="SMART" id="SM00014">
    <property type="entry name" value="acidPPc"/>
    <property type="match status" value="1"/>
</dbReference>
<keyword evidence="1" id="KW-0472">Membrane</keyword>
<gene>
    <name evidence="3" type="ORF">FB471_4389</name>
</gene>
<feature type="transmembrane region" description="Helical" evidence="1">
    <location>
        <begin position="102"/>
        <end position="120"/>
    </location>
</feature>
<accession>A0A542DNC1</accession>
<feature type="transmembrane region" description="Helical" evidence="1">
    <location>
        <begin position="193"/>
        <end position="213"/>
    </location>
</feature>
<dbReference type="Proteomes" id="UP000320876">
    <property type="component" value="Unassembled WGS sequence"/>
</dbReference>
<sequence length="228" mass="23291">MGRVSSNSLYFRTGADRGRVKRLLVTALGCLSALGLICLVFVGTRAGQALEQELLPGGGFGRPTVLLEPARVVLSVFGKPPVLGALLGLVLLAGVLLGRWRAAVAGVGLFLVSVVAARSLKLLVPRPDLDVAGSTTHNSFPSGHVAAAMALLLALLFASPARARWWVAVPGMVGVVVIGLATMIAGWHRPSDVLGSVLLVAALGCLLAAALLGPLAGRRVSGMDGARG</sequence>
<name>A0A542DNC1_AMYCI</name>
<dbReference type="InterPro" id="IPR036938">
    <property type="entry name" value="PAP2/HPO_sf"/>
</dbReference>
<dbReference type="EMBL" id="VFML01000001">
    <property type="protein sequence ID" value="TQJ04588.1"/>
    <property type="molecule type" value="Genomic_DNA"/>
</dbReference>
<proteinExistence type="predicted"/>
<dbReference type="AlphaFoldDB" id="A0A542DNC1"/>